<dbReference type="InterPro" id="IPR011050">
    <property type="entry name" value="Pectin_lyase_fold/virulence"/>
</dbReference>
<accession>A0ABS5W8K2</accession>
<organism evidence="2 3">
    <name type="scientific">Zobellia barbeyronii</name>
    <dbReference type="NCBI Taxonomy" id="2748009"/>
    <lineage>
        <taxon>Bacteria</taxon>
        <taxon>Pseudomonadati</taxon>
        <taxon>Bacteroidota</taxon>
        <taxon>Flavobacteriia</taxon>
        <taxon>Flavobacteriales</taxon>
        <taxon>Flavobacteriaceae</taxon>
        <taxon>Zobellia</taxon>
    </lineage>
</organism>
<evidence type="ECO:0000256" key="1">
    <source>
        <dbReference type="SAM" id="SignalP"/>
    </source>
</evidence>
<dbReference type="RefSeq" id="WP_214610048.1">
    <property type="nucleotide sequence ID" value="NZ_JACATN010000001.1"/>
</dbReference>
<reference evidence="2 3" key="1">
    <citation type="submission" date="2020-06" db="EMBL/GenBank/DDBJ databases">
        <authorList>
            <person name="Isaeva M.P."/>
            <person name="Chernysheva N.Y."/>
        </authorList>
    </citation>
    <scope>NUCLEOTIDE SEQUENCE [LARGE SCALE GENOMIC DNA]</scope>
    <source>
        <strain evidence="2 3">KMM 6746</strain>
    </source>
</reference>
<proteinExistence type="predicted"/>
<sequence>MKYLKFLFLLLVSSVSAQNYQYSLDTPKALEPQQIEEESSLVRVIPQDFDWENIPTDYSDSVWEIRFDFDLAGQTIILPENVTMRFNGGILENGTVRGDESIIETNTENQLFEELSLEGSFASEYLKPQWFGAAMDDKTDDREDFVETLDEAENIGAKVLVDRNMFLDLEETGKKSIFLADNTWLEGANEAHIRINNLLSPAFYMALTKNITITNVTFLYDQKYDASFGWSYDSNTLNIKQLRGYLADEQSIDFDGNNPIWRGPILLRSTIVIDGAHDVLIDNVKFVAKGDTPDKFIQWAIKLKEEYKAGQKVVNDIGTTVIPKKIILRNVTMDGVIMGIQGVVNGFSSNGLTSLRYSDVQSLEGNYIGGTGYWMPPPHLIYFNGDNSTVYDSQNIEILNTIDNGDYVGSEKVRTDVSGYCNSLKLVGNVKNVVVKDYKSYRRDGLWDLENISNGKFENIYAESKSDIFKTTYKYPTARFVGTLDNCTFKNILIKDTANKSLIYPWSSAHGDYVFIEDLHIYVNELPIEEDGPFDFFGSNNTILNSSFHIQNHTATKNYLGVVGLDTDTRMNGSNNHFDVEVFGWRKIDTKTLGKSVKLIFQDLSNSNSNSARIVDVSNSFISKKINHVKTDTWNHTEIIEVGFGASQLLNMEIPYGFAVKKVSMKNIEPMVSGLSVAIGTKDQAEVLIDLDSSSTREVTKDVNLEATPFNRSLYLYADKGLQNKGKIEVTIEFIRKS</sequence>
<dbReference type="SUPFAM" id="SSF51126">
    <property type="entry name" value="Pectin lyase-like"/>
    <property type="match status" value="1"/>
</dbReference>
<reference evidence="3" key="2">
    <citation type="submission" date="2023-07" db="EMBL/GenBank/DDBJ databases">
        <title>Zobellia barbeyronii sp. nov., a new marine flavobacterium, isolated from green and red algae.</title>
        <authorList>
            <person name="Nedashkovskaya O.I."/>
            <person name="Otstavnykh N."/>
            <person name="Zhukova N."/>
            <person name="Guzev K."/>
            <person name="Chausova V."/>
            <person name="Tekutyeva L."/>
            <person name="Mikhailov V."/>
            <person name="Isaeva M."/>
        </authorList>
    </citation>
    <scope>NUCLEOTIDE SEQUENCE [LARGE SCALE GENOMIC DNA]</scope>
    <source>
        <strain evidence="3">KMM 6746</strain>
    </source>
</reference>
<gene>
    <name evidence="2" type="ORF">HW347_00685</name>
</gene>
<evidence type="ECO:0000313" key="3">
    <source>
        <dbReference type="Proteomes" id="UP000740413"/>
    </source>
</evidence>
<dbReference type="Gene3D" id="2.160.20.10">
    <property type="entry name" value="Single-stranded right-handed beta-helix, Pectin lyase-like"/>
    <property type="match status" value="1"/>
</dbReference>
<dbReference type="Proteomes" id="UP000740413">
    <property type="component" value="Unassembled WGS sequence"/>
</dbReference>
<protein>
    <submittedName>
        <fullName evidence="2">Uncharacterized protein</fullName>
    </submittedName>
</protein>
<dbReference type="EMBL" id="JACATN010000001">
    <property type="protein sequence ID" value="MBT2159756.1"/>
    <property type="molecule type" value="Genomic_DNA"/>
</dbReference>
<evidence type="ECO:0000313" key="2">
    <source>
        <dbReference type="EMBL" id="MBT2159756.1"/>
    </source>
</evidence>
<keyword evidence="3" id="KW-1185">Reference proteome</keyword>
<name>A0ABS5W8K2_9FLAO</name>
<feature type="chain" id="PRO_5046544276" evidence="1">
    <location>
        <begin position="18"/>
        <end position="738"/>
    </location>
</feature>
<feature type="signal peptide" evidence="1">
    <location>
        <begin position="1"/>
        <end position="17"/>
    </location>
</feature>
<keyword evidence="1" id="KW-0732">Signal</keyword>
<dbReference type="InterPro" id="IPR012334">
    <property type="entry name" value="Pectin_lyas_fold"/>
</dbReference>
<comment type="caution">
    <text evidence="2">The sequence shown here is derived from an EMBL/GenBank/DDBJ whole genome shotgun (WGS) entry which is preliminary data.</text>
</comment>